<dbReference type="Gene3D" id="3.10.310.50">
    <property type="match status" value="1"/>
</dbReference>
<dbReference type="InterPro" id="IPR007621">
    <property type="entry name" value="TPM_dom"/>
</dbReference>
<comment type="caution">
    <text evidence="3">The sequence shown here is derived from an EMBL/GenBank/DDBJ whole genome shotgun (WGS) entry which is preliminary data.</text>
</comment>
<keyword evidence="1" id="KW-0732">Signal</keyword>
<dbReference type="Pfam" id="PF04536">
    <property type="entry name" value="TPM_phosphatase"/>
    <property type="match status" value="1"/>
</dbReference>
<dbReference type="AlphaFoldDB" id="A0A179B4I7"/>
<dbReference type="Proteomes" id="UP000078368">
    <property type="component" value="Unassembled WGS sequence"/>
</dbReference>
<protein>
    <recommendedName>
        <fullName evidence="2">TPM domain-containing protein</fullName>
    </recommendedName>
</protein>
<proteinExistence type="predicted"/>
<evidence type="ECO:0000313" key="3">
    <source>
        <dbReference type="EMBL" id="OAP86289.1"/>
    </source>
</evidence>
<name>A0A179B4I7_9ACTO</name>
<reference evidence="3 4" key="1">
    <citation type="submission" date="2016-04" db="EMBL/GenBank/DDBJ databases">
        <title>Peptidophaga gingivicola gen. nov., sp. nov., isolated from human subgingival plaque.</title>
        <authorList>
            <person name="Beall C.J."/>
            <person name="Mokrzan E.M."/>
            <person name="Griffen A.L."/>
            <person name="Leys E.J."/>
        </authorList>
    </citation>
    <scope>NUCLEOTIDE SEQUENCE [LARGE SCALE GENOMIC DNA]</scope>
    <source>
        <strain evidence="3 4">BA112</strain>
    </source>
</reference>
<feature type="chain" id="PRO_5008098973" description="TPM domain-containing protein" evidence="1">
    <location>
        <begin position="23"/>
        <end position="672"/>
    </location>
</feature>
<feature type="signal peptide" evidence="1">
    <location>
        <begin position="1"/>
        <end position="22"/>
    </location>
</feature>
<accession>A0A179B4I7</accession>
<dbReference type="STRING" id="1823756.A4H34_03740"/>
<evidence type="ECO:0000313" key="4">
    <source>
        <dbReference type="Proteomes" id="UP000078368"/>
    </source>
</evidence>
<evidence type="ECO:0000259" key="2">
    <source>
        <dbReference type="Pfam" id="PF04536"/>
    </source>
</evidence>
<keyword evidence="4" id="KW-1185">Reference proteome</keyword>
<sequence>MRRLLAPSIALAGLVAVPAALAAPAFAEEPEELKSTVTDTAGVISNEKALRDALASTQDKTHKSVYIVFVKNFGSKTTDTWARDAFRKSGLSRSDSLIAVATETHRFSLFAGGSGYSVTELRKALDGSGVYDKWRSGDWAGGAKSVVSNLEENALKKEGADSEGAGESKGSGISGSTAALLIGVPAVGAGAAGGVYVWRRRKKGKELEAKNAEDLASLSKRAARQLLETDDGVRGAAAELEFARAEFGVEATRQFAEALASAQDSMQKAFVVRQELDDDIPETPQQQWEMNQRILALTASARESITAQEQGFQNLRNLSARVDQHLAELQTRADELDGQRDILVAEIDNLALTYSQAALATLRTYPDQIATLVTSARSSIASGRHSASEGKRNEAVAFARMAEETLGHAAAKAEEIKKAHGSLDDAFQKVHAALASISSDVVDAKRLGAGNPVIAAKQADAEKAIAAHSNGDVDPIKALSELAAAEDALDAALVDVRNADEIRKRKEEASQRNRGIAQQTIDRVEKIEGYGRYADQKARTLLATARENIAKGDSAQSPDAKDDYYKAAVSAADRAEDRVMDLRERDSHRYDYDARDGGGIGRTMGGMLAGMVLGSLFNGGNDDRHGGGFSTGSFFGGDSDDGGFSLGSFFGGDSDDGGGFDFDFGSGDGGSF</sequence>
<evidence type="ECO:0000256" key="1">
    <source>
        <dbReference type="SAM" id="SignalP"/>
    </source>
</evidence>
<organism evidence="3 4">
    <name type="scientific">Peptidiphaga gingivicola</name>
    <dbReference type="NCBI Taxonomy" id="2741497"/>
    <lineage>
        <taxon>Bacteria</taxon>
        <taxon>Bacillati</taxon>
        <taxon>Actinomycetota</taxon>
        <taxon>Actinomycetes</taxon>
        <taxon>Actinomycetales</taxon>
        <taxon>Actinomycetaceae</taxon>
        <taxon>Peptidiphaga</taxon>
    </lineage>
</organism>
<gene>
    <name evidence="3" type="ORF">A4H34_03740</name>
</gene>
<dbReference type="EMBL" id="LVZK01000001">
    <property type="protein sequence ID" value="OAP86289.1"/>
    <property type="molecule type" value="Genomic_DNA"/>
</dbReference>
<feature type="domain" description="TPM" evidence="2">
    <location>
        <begin position="37"/>
        <end position="151"/>
    </location>
</feature>